<evidence type="ECO:0000313" key="3">
    <source>
        <dbReference type="EMBL" id="CAJ2506239.1"/>
    </source>
</evidence>
<feature type="compositionally biased region" description="Basic residues" evidence="1">
    <location>
        <begin position="399"/>
        <end position="408"/>
    </location>
</feature>
<organism evidence="3 4">
    <name type="scientific">Anthostomella pinea</name>
    <dbReference type="NCBI Taxonomy" id="933095"/>
    <lineage>
        <taxon>Eukaryota</taxon>
        <taxon>Fungi</taxon>
        <taxon>Dikarya</taxon>
        <taxon>Ascomycota</taxon>
        <taxon>Pezizomycotina</taxon>
        <taxon>Sordariomycetes</taxon>
        <taxon>Xylariomycetidae</taxon>
        <taxon>Xylariales</taxon>
        <taxon>Xylariaceae</taxon>
        <taxon>Anthostomella</taxon>
    </lineage>
</organism>
<protein>
    <submittedName>
        <fullName evidence="3">Uu.00g003690.m01.CDS01</fullName>
    </submittedName>
</protein>
<dbReference type="Pfam" id="PF20150">
    <property type="entry name" value="2EXR"/>
    <property type="match status" value="1"/>
</dbReference>
<sequence length="408" mass="47790">MTPFMESFKSEEQYGRPLTLMGLPLEIREMIWEEALPRRVISADHNESTFLPGPPSIAQVCRESRAFAIRSGSPRTFDHVDGSPRGTWFDASRDVVLGNHGPCSCPPSPVPQGRPEPRCRCFWSSLRSITLQSNWLDSRPLERFTFKDRLDNEPRRPLRPLSSIMLTALGWRHKTHKYSKLQKINIFPAQDCLRDFYPKNSFPYWPREVLDLLFENNTIRLVDLRDAHEVAGVVSTLSAHYWSEPCGRFIQRAHEAVVDKRWNRWEETVHDLKHEWLTSSYYRGRADDVLARVLVNHRYEDWDVNDPWIKEALAKMPEICPVYPLINYDEKDWRSGTREDEGGRRQKVERMVVRDGEAWTWAAPEVHTEDDGNQEQRESDQGSDTDVPPQPEVIQTRVEHRHRIKRQL</sequence>
<comment type="caution">
    <text evidence="3">The sequence shown here is derived from an EMBL/GenBank/DDBJ whole genome shotgun (WGS) entry which is preliminary data.</text>
</comment>
<feature type="compositionally biased region" description="Basic and acidic residues" evidence="1">
    <location>
        <begin position="366"/>
        <end position="380"/>
    </location>
</feature>
<gene>
    <name evidence="3" type="ORF">KHLLAP_LOCUS6707</name>
</gene>
<name>A0AAI8YGB6_9PEZI</name>
<keyword evidence="4" id="KW-1185">Reference proteome</keyword>
<dbReference type="InterPro" id="IPR045518">
    <property type="entry name" value="2EXR"/>
</dbReference>
<evidence type="ECO:0000313" key="4">
    <source>
        <dbReference type="Proteomes" id="UP001295740"/>
    </source>
</evidence>
<evidence type="ECO:0000259" key="2">
    <source>
        <dbReference type="Pfam" id="PF20150"/>
    </source>
</evidence>
<feature type="region of interest" description="Disordered" evidence="1">
    <location>
        <begin position="361"/>
        <end position="408"/>
    </location>
</feature>
<dbReference type="EMBL" id="CAUWAG010000008">
    <property type="protein sequence ID" value="CAJ2506239.1"/>
    <property type="molecule type" value="Genomic_DNA"/>
</dbReference>
<proteinExistence type="predicted"/>
<feature type="domain" description="2EXR" evidence="2">
    <location>
        <begin position="23"/>
        <end position="96"/>
    </location>
</feature>
<dbReference type="AlphaFoldDB" id="A0AAI8YGB6"/>
<reference evidence="3" key="1">
    <citation type="submission" date="2023-10" db="EMBL/GenBank/DDBJ databases">
        <authorList>
            <person name="Hackl T."/>
        </authorList>
    </citation>
    <scope>NUCLEOTIDE SEQUENCE</scope>
</reference>
<evidence type="ECO:0000256" key="1">
    <source>
        <dbReference type="SAM" id="MobiDB-lite"/>
    </source>
</evidence>
<accession>A0AAI8YGB6</accession>
<dbReference type="Proteomes" id="UP001295740">
    <property type="component" value="Unassembled WGS sequence"/>
</dbReference>